<comment type="caution">
    <text evidence="1">The sequence shown here is derived from an EMBL/GenBank/DDBJ whole genome shotgun (WGS) entry which is preliminary data.</text>
</comment>
<organism evidence="1 2">
    <name type="scientific">Natrinema gari JCM 14663</name>
    <dbReference type="NCBI Taxonomy" id="1230459"/>
    <lineage>
        <taxon>Archaea</taxon>
        <taxon>Methanobacteriati</taxon>
        <taxon>Methanobacteriota</taxon>
        <taxon>Stenosarchaea group</taxon>
        <taxon>Halobacteria</taxon>
        <taxon>Halobacteriales</taxon>
        <taxon>Natrialbaceae</taxon>
        <taxon>Natrinema</taxon>
    </lineage>
</organism>
<dbReference type="PANTHER" id="PTHR45947">
    <property type="entry name" value="SULFOQUINOVOSYL TRANSFERASE SQD2"/>
    <property type="match status" value="1"/>
</dbReference>
<dbReference type="Gene3D" id="3.40.50.2000">
    <property type="entry name" value="Glycogen Phosphorylase B"/>
    <property type="match status" value="2"/>
</dbReference>
<evidence type="ECO:0000313" key="2">
    <source>
        <dbReference type="Proteomes" id="UP000011592"/>
    </source>
</evidence>
<accession>L9YSD5</accession>
<dbReference type="Pfam" id="PF13692">
    <property type="entry name" value="Glyco_trans_1_4"/>
    <property type="match status" value="1"/>
</dbReference>
<sequence length="319" mass="35523">MVGDDYTYIFSLFRASRNADIVHIHWLEGLYKGSSKYETLIKSLLLPIDLLLAQLLGIPIVWTVHNIKPHDTTYPRLYGVLGHLFSRVATTIHVHDESTVAEIISSYRLPTSVRQKCEVIPHGNYIENYPNDVGQGEARSQLEVGSDETVYLFLGLIRPYKGVTELIKSFNTLEESNSRLIIAGKPESKEYNEQLTQLVAGDDRIDYRPEFVPGEELQLYFNAADVAVFPFRSVLTSGSVLLALSFGCPAVVPRIGNVGELPQGTITYDPVGESVLEGLRKATDEDLLALGDEGRAFAERVDWGSIGDRMVSVYRKSLS</sequence>
<gene>
    <name evidence="1" type="ORF">C486_16805</name>
</gene>
<dbReference type="Proteomes" id="UP000011592">
    <property type="component" value="Unassembled WGS sequence"/>
</dbReference>
<proteinExistence type="predicted"/>
<dbReference type="PANTHER" id="PTHR45947:SF3">
    <property type="entry name" value="SULFOQUINOVOSYL TRANSFERASE SQD2"/>
    <property type="match status" value="1"/>
</dbReference>
<dbReference type="SUPFAM" id="SSF53756">
    <property type="entry name" value="UDP-Glycosyltransferase/glycogen phosphorylase"/>
    <property type="match status" value="1"/>
</dbReference>
<protein>
    <submittedName>
        <fullName evidence="1">Group 1 glycosyl transferase</fullName>
    </submittedName>
</protein>
<dbReference type="InterPro" id="IPR050194">
    <property type="entry name" value="Glycosyltransferase_grp1"/>
</dbReference>
<name>L9YSD5_9EURY</name>
<dbReference type="AlphaFoldDB" id="L9YSD5"/>
<keyword evidence="2" id="KW-1185">Reference proteome</keyword>
<dbReference type="GO" id="GO:0016758">
    <property type="term" value="F:hexosyltransferase activity"/>
    <property type="evidence" value="ECO:0007669"/>
    <property type="project" value="TreeGrafter"/>
</dbReference>
<evidence type="ECO:0000313" key="1">
    <source>
        <dbReference type="EMBL" id="ELY77130.1"/>
    </source>
</evidence>
<keyword evidence="1" id="KW-0808">Transferase</keyword>
<dbReference type="EMBL" id="AOIJ01000063">
    <property type="protein sequence ID" value="ELY77130.1"/>
    <property type="molecule type" value="Genomic_DNA"/>
</dbReference>
<reference evidence="1 2" key="1">
    <citation type="journal article" date="2014" name="PLoS Genet.">
        <title>Phylogenetically driven sequencing of extremely halophilic archaea reveals strategies for static and dynamic osmo-response.</title>
        <authorList>
            <person name="Becker E.A."/>
            <person name="Seitzer P.M."/>
            <person name="Tritt A."/>
            <person name="Larsen D."/>
            <person name="Krusor M."/>
            <person name="Yao A.I."/>
            <person name="Wu D."/>
            <person name="Madern D."/>
            <person name="Eisen J.A."/>
            <person name="Darling A.E."/>
            <person name="Facciotti M.T."/>
        </authorList>
    </citation>
    <scope>NUCLEOTIDE SEQUENCE [LARGE SCALE GENOMIC DNA]</scope>
    <source>
        <strain evidence="1 2">JCM 14663</strain>
    </source>
</reference>